<feature type="compositionally biased region" description="Polar residues" evidence="1">
    <location>
        <begin position="343"/>
        <end position="356"/>
    </location>
</feature>
<evidence type="ECO:0000313" key="3">
    <source>
        <dbReference type="Proteomes" id="UP001283361"/>
    </source>
</evidence>
<evidence type="ECO:0000313" key="2">
    <source>
        <dbReference type="EMBL" id="KAK3775728.1"/>
    </source>
</evidence>
<evidence type="ECO:0000256" key="1">
    <source>
        <dbReference type="SAM" id="MobiDB-lite"/>
    </source>
</evidence>
<feature type="region of interest" description="Disordered" evidence="1">
    <location>
        <begin position="334"/>
        <end position="363"/>
    </location>
</feature>
<feature type="region of interest" description="Disordered" evidence="1">
    <location>
        <begin position="450"/>
        <end position="500"/>
    </location>
</feature>
<keyword evidence="3" id="KW-1185">Reference proteome</keyword>
<feature type="compositionally biased region" description="Basic and acidic residues" evidence="1">
    <location>
        <begin position="472"/>
        <end position="494"/>
    </location>
</feature>
<dbReference type="EMBL" id="JAWDGP010003283">
    <property type="protein sequence ID" value="KAK3775728.1"/>
    <property type="molecule type" value="Genomic_DNA"/>
</dbReference>
<organism evidence="2 3">
    <name type="scientific">Elysia crispata</name>
    <name type="common">lettuce slug</name>
    <dbReference type="NCBI Taxonomy" id="231223"/>
    <lineage>
        <taxon>Eukaryota</taxon>
        <taxon>Metazoa</taxon>
        <taxon>Spiralia</taxon>
        <taxon>Lophotrochozoa</taxon>
        <taxon>Mollusca</taxon>
        <taxon>Gastropoda</taxon>
        <taxon>Heterobranchia</taxon>
        <taxon>Euthyneura</taxon>
        <taxon>Panpulmonata</taxon>
        <taxon>Sacoglossa</taxon>
        <taxon>Placobranchoidea</taxon>
        <taxon>Plakobranchidae</taxon>
        <taxon>Elysia</taxon>
    </lineage>
</organism>
<feature type="region of interest" description="Disordered" evidence="1">
    <location>
        <begin position="259"/>
        <end position="298"/>
    </location>
</feature>
<dbReference type="Proteomes" id="UP001283361">
    <property type="component" value="Unassembled WGS sequence"/>
</dbReference>
<sequence length="500" mass="56022">MVCFESLQQDVSKISNDEARACLTNFIEICGVLYMAKAEDDIACQTHVRICRDRILEIHHKSICLLYSLLNSRSPVKQCTIDEVFNKLKELKNISENIDSTFGCIRDVKRSSGESGERDSGDMTQEDYVQAKARVKEILIGLNGLARLDQALHEEEQDVLTIEKNLSQRLEVLKQKTSSHPAIEAYTARNFRSSQAAKGQCEAYEHYAAAMERVLHKIKKTAEQIRAASQSDLAGIAKQLPFLCTLSHNLGRLHVTTLEESSDTSQQMEDPDHPGPDCVRAPSPKMQNSHSLVSEKDGERQMAETLTHTLASIGCMRRMVDASLGQVTGLLSDSSSDKGIHKTASTPKSVTKNSGDVSRYPSGDKDELDVKTFKFLMPADEKKCREQLIDGTAILSYEIENLLRVVEIRYNEIRTQAVLNCALCRPFPETSILRLDLIKLLIEQDDLSVSPPATKVTNTKKSLKSKRSSRRKSPESKSPVEKMSRVTKKPDLKNNNRNQR</sequence>
<feature type="compositionally biased region" description="Basic residues" evidence="1">
    <location>
        <begin position="461"/>
        <end position="471"/>
    </location>
</feature>
<name>A0AAE0ZUT2_9GAST</name>
<proteinExistence type="predicted"/>
<reference evidence="2" key="1">
    <citation type="journal article" date="2023" name="G3 (Bethesda)">
        <title>A reference genome for the long-term kleptoplast-retaining sea slug Elysia crispata morphotype clarki.</title>
        <authorList>
            <person name="Eastman K.E."/>
            <person name="Pendleton A.L."/>
            <person name="Shaikh M.A."/>
            <person name="Suttiyut T."/>
            <person name="Ogas R."/>
            <person name="Tomko P."/>
            <person name="Gavelis G."/>
            <person name="Widhalm J.R."/>
            <person name="Wisecaver J.H."/>
        </authorList>
    </citation>
    <scope>NUCLEOTIDE SEQUENCE</scope>
    <source>
        <strain evidence="2">ECLA1</strain>
    </source>
</reference>
<protein>
    <submittedName>
        <fullName evidence="2">Uncharacterized protein</fullName>
    </submittedName>
</protein>
<gene>
    <name evidence="2" type="ORF">RRG08_044786</name>
</gene>
<accession>A0AAE0ZUT2</accession>
<dbReference type="AlphaFoldDB" id="A0AAE0ZUT2"/>
<comment type="caution">
    <text evidence="2">The sequence shown here is derived from an EMBL/GenBank/DDBJ whole genome shotgun (WGS) entry which is preliminary data.</text>
</comment>